<dbReference type="PANTHER" id="PTHR47559">
    <property type="entry name" value="OS03G0844900 PROTEIN"/>
    <property type="match status" value="1"/>
</dbReference>
<reference evidence="1 2" key="1">
    <citation type="journal article" date="2013" name="BMC Genomics">
        <title>The miniature genome of a carnivorous plant Genlisea aurea contains a low number of genes and short non-coding sequences.</title>
        <authorList>
            <person name="Leushkin E.V."/>
            <person name="Sutormin R.A."/>
            <person name="Nabieva E.R."/>
            <person name="Penin A.A."/>
            <person name="Kondrashov A.S."/>
            <person name="Logacheva M.D."/>
        </authorList>
    </citation>
    <scope>NUCLEOTIDE SEQUENCE [LARGE SCALE GENOMIC DNA]</scope>
</reference>
<evidence type="ECO:0000313" key="1">
    <source>
        <dbReference type="EMBL" id="EPS62286.1"/>
    </source>
</evidence>
<accession>S8CCW8</accession>
<gene>
    <name evidence="1" type="ORF">M569_12505</name>
</gene>
<organism evidence="1 2">
    <name type="scientific">Genlisea aurea</name>
    <dbReference type="NCBI Taxonomy" id="192259"/>
    <lineage>
        <taxon>Eukaryota</taxon>
        <taxon>Viridiplantae</taxon>
        <taxon>Streptophyta</taxon>
        <taxon>Embryophyta</taxon>
        <taxon>Tracheophyta</taxon>
        <taxon>Spermatophyta</taxon>
        <taxon>Magnoliopsida</taxon>
        <taxon>eudicotyledons</taxon>
        <taxon>Gunneridae</taxon>
        <taxon>Pentapetalae</taxon>
        <taxon>asterids</taxon>
        <taxon>lamiids</taxon>
        <taxon>Lamiales</taxon>
        <taxon>Lentibulariaceae</taxon>
        <taxon>Genlisea</taxon>
    </lineage>
</organism>
<dbReference type="InterPro" id="IPR052757">
    <property type="entry name" value="Ribosomal_protein_S1"/>
</dbReference>
<dbReference type="AlphaFoldDB" id="S8CCW8"/>
<sequence>SKTEAEGDNVGSNGIEYTLLARAGRQVQEIQLTTSLDQQGIKAALQRALQRVP</sequence>
<name>S8CCW8_9LAMI</name>
<dbReference type="EMBL" id="AUSU01006252">
    <property type="protein sequence ID" value="EPS62286.1"/>
    <property type="molecule type" value="Genomic_DNA"/>
</dbReference>
<dbReference type="Proteomes" id="UP000015453">
    <property type="component" value="Unassembled WGS sequence"/>
</dbReference>
<proteinExistence type="predicted"/>
<keyword evidence="2" id="KW-1185">Reference proteome</keyword>
<evidence type="ECO:0000313" key="2">
    <source>
        <dbReference type="Proteomes" id="UP000015453"/>
    </source>
</evidence>
<dbReference type="PANTHER" id="PTHR47559:SF1">
    <property type="entry name" value="OS03G0844900 PROTEIN"/>
    <property type="match status" value="1"/>
</dbReference>
<feature type="non-terminal residue" evidence="1">
    <location>
        <position position="1"/>
    </location>
</feature>
<comment type="caution">
    <text evidence="1">The sequence shown here is derived from an EMBL/GenBank/DDBJ whole genome shotgun (WGS) entry which is preliminary data.</text>
</comment>
<protein>
    <submittedName>
        <fullName evidence="1">Uncharacterized protein</fullName>
    </submittedName>
</protein>
<dbReference type="OrthoDB" id="412781at2759"/>